<dbReference type="PANTHER" id="PTHR32432">
    <property type="entry name" value="CELL DIVISION PROTEIN FTSA-RELATED"/>
    <property type="match status" value="1"/>
</dbReference>
<dbReference type="Gene3D" id="3.30.420.40">
    <property type="match status" value="2"/>
</dbReference>
<evidence type="ECO:0000259" key="1">
    <source>
        <dbReference type="SMART" id="SM00842"/>
    </source>
</evidence>
<keyword evidence="3" id="KW-1185">Reference proteome</keyword>
<sequence length="347" mass="36109">MATHIVGVDIGSTSLRAVELEGPGKARPVLTRYHEVPLPEGAVKRGEVLEVNTVAAAFKQLWAEGAFAGKKVVLGIGGQSVISRDLTVPSMPLDQIRESLQFHAQDLIPVPVEEAVLDFYPIASEPGDGPPMVRGLLIAAIKQAVTSNLTAAMEAGLNPVQMDLIPFALTRAVAASGGDGTAVAHIDVGANTTNIIICIGGVPQFVRIIPAGGDDVTRALMRRLELPREHAEDLKLRLGLSAGSTPEEHAAAEVIYGSVGELLTSVRNTLAYFSAHSPARLDTIVLSGGGSRLAGFGKATGDMTRTTVVPAEPGRKISIAPRIAKSADAETVERYSVALGLALGSAA</sequence>
<dbReference type="Gene3D" id="3.30.1490.300">
    <property type="match status" value="1"/>
</dbReference>
<dbReference type="RefSeq" id="WP_386672722.1">
    <property type="nucleotide sequence ID" value="NZ_JBHLTG010000006.1"/>
</dbReference>
<evidence type="ECO:0000313" key="2">
    <source>
        <dbReference type="EMBL" id="MFC0680721.1"/>
    </source>
</evidence>
<dbReference type="NCBIfam" id="TIGR01175">
    <property type="entry name" value="pilM"/>
    <property type="match status" value="1"/>
</dbReference>
<proteinExistence type="predicted"/>
<feature type="domain" description="SHS2" evidence="1">
    <location>
        <begin position="5"/>
        <end position="173"/>
    </location>
</feature>
<dbReference type="CDD" id="cd24049">
    <property type="entry name" value="ASKHA_NBD_PilM"/>
    <property type="match status" value="1"/>
</dbReference>
<dbReference type="PANTHER" id="PTHR32432:SF3">
    <property type="entry name" value="ETHANOLAMINE UTILIZATION PROTEIN EUTJ"/>
    <property type="match status" value="1"/>
</dbReference>
<dbReference type="InterPro" id="IPR050696">
    <property type="entry name" value="FtsA/MreB"/>
</dbReference>
<accession>A0ABV6RUR6</accession>
<evidence type="ECO:0000313" key="3">
    <source>
        <dbReference type="Proteomes" id="UP001589896"/>
    </source>
</evidence>
<name>A0ABV6RUR6_9GAMM</name>
<dbReference type="InterPro" id="IPR003494">
    <property type="entry name" value="SHS2_FtsA"/>
</dbReference>
<comment type="caution">
    <text evidence="2">The sequence shown here is derived from an EMBL/GenBank/DDBJ whole genome shotgun (WGS) entry which is preliminary data.</text>
</comment>
<gene>
    <name evidence="2" type="primary">pilM</name>
    <name evidence="2" type="ORF">ACFFGH_23055</name>
</gene>
<dbReference type="InterPro" id="IPR005883">
    <property type="entry name" value="PilM"/>
</dbReference>
<reference evidence="2 3" key="1">
    <citation type="submission" date="2024-09" db="EMBL/GenBank/DDBJ databases">
        <authorList>
            <person name="Sun Q."/>
            <person name="Mori K."/>
        </authorList>
    </citation>
    <scope>NUCLEOTIDE SEQUENCE [LARGE SCALE GENOMIC DNA]</scope>
    <source>
        <strain evidence="2 3">KCTC 23076</strain>
    </source>
</reference>
<dbReference type="InterPro" id="IPR043129">
    <property type="entry name" value="ATPase_NBD"/>
</dbReference>
<dbReference type="SMART" id="SM00842">
    <property type="entry name" value="FtsA"/>
    <property type="match status" value="1"/>
</dbReference>
<dbReference type="Proteomes" id="UP001589896">
    <property type="component" value="Unassembled WGS sequence"/>
</dbReference>
<dbReference type="EMBL" id="JBHLTG010000006">
    <property type="protein sequence ID" value="MFC0680721.1"/>
    <property type="molecule type" value="Genomic_DNA"/>
</dbReference>
<organism evidence="2 3">
    <name type="scientific">Lysobacter korlensis</name>
    <dbReference type="NCBI Taxonomy" id="553636"/>
    <lineage>
        <taxon>Bacteria</taxon>
        <taxon>Pseudomonadati</taxon>
        <taxon>Pseudomonadota</taxon>
        <taxon>Gammaproteobacteria</taxon>
        <taxon>Lysobacterales</taxon>
        <taxon>Lysobacteraceae</taxon>
        <taxon>Lysobacter</taxon>
    </lineage>
</organism>
<dbReference type="PIRSF" id="PIRSF019169">
    <property type="entry name" value="PilM"/>
    <property type="match status" value="1"/>
</dbReference>
<dbReference type="Pfam" id="PF11104">
    <property type="entry name" value="PilM_2"/>
    <property type="match status" value="1"/>
</dbReference>
<dbReference type="SUPFAM" id="SSF53067">
    <property type="entry name" value="Actin-like ATPase domain"/>
    <property type="match status" value="2"/>
</dbReference>
<protein>
    <submittedName>
        <fullName evidence="2">Type IV pilus assembly protein PilM</fullName>
    </submittedName>
</protein>